<dbReference type="RefSeq" id="WP_341692189.1">
    <property type="nucleotide sequence ID" value="NZ_JBBYHS010000009.1"/>
</dbReference>
<accession>A0ABU9INX8</accession>
<dbReference type="Gene3D" id="2.60.40.2340">
    <property type="match status" value="1"/>
</dbReference>
<dbReference type="Proteomes" id="UP001485226">
    <property type="component" value="Unassembled WGS sequence"/>
</dbReference>
<gene>
    <name evidence="1" type="ORF">AAEO57_10185</name>
</gene>
<name>A0ABU9INX8_9FLAO</name>
<protein>
    <recommendedName>
        <fullName evidence="3">DUF5018 domain-containing protein</fullName>
    </recommendedName>
</protein>
<sequence>MNTKLIRYVFFTIWGICLWSCTKEEDIYEDRKGENVNEIITDQSKNKILSYKITNPGEKQAIYSAVDHDAKTITTYLPAYYQLEFMQVAIELPQGTTISPKATELVPVFSAAPFEYTVTAADGTTAKYKLNVVVQYPDMVLDELSTESSTQKLGSIITVTGGNLLVSGSVTKLYLTDENGSKVWNYTMDELNSASMSLRFQAVIPNLADYNAFIADKQKKYWLQLESYGITKRMTFPVTFQ</sequence>
<proteinExistence type="predicted"/>
<organism evidence="1 2">
    <name type="scientific">Flavobacterium calami</name>
    <dbReference type="NCBI Taxonomy" id="3139144"/>
    <lineage>
        <taxon>Bacteria</taxon>
        <taxon>Pseudomonadati</taxon>
        <taxon>Bacteroidota</taxon>
        <taxon>Flavobacteriia</taxon>
        <taxon>Flavobacteriales</taxon>
        <taxon>Flavobacteriaceae</taxon>
        <taxon>Flavobacterium</taxon>
    </lineage>
</organism>
<comment type="caution">
    <text evidence="1">The sequence shown here is derived from an EMBL/GenBank/DDBJ whole genome shotgun (WGS) entry which is preliminary data.</text>
</comment>
<keyword evidence="2" id="KW-1185">Reference proteome</keyword>
<evidence type="ECO:0000313" key="2">
    <source>
        <dbReference type="Proteomes" id="UP001485226"/>
    </source>
</evidence>
<evidence type="ECO:0008006" key="3">
    <source>
        <dbReference type="Google" id="ProtNLM"/>
    </source>
</evidence>
<reference evidence="1 2" key="1">
    <citation type="submission" date="2024-04" db="EMBL/GenBank/DDBJ databases">
        <title>Flavobacterium sp. DGU38 16S ribosomal RNA gene Genome sequencing and assembly.</title>
        <authorList>
            <person name="Park S."/>
        </authorList>
    </citation>
    <scope>NUCLEOTIDE SEQUENCE [LARGE SCALE GENOMIC DNA]</scope>
    <source>
        <strain evidence="1 2">DGU38</strain>
    </source>
</reference>
<dbReference type="EMBL" id="JBBYHS010000009">
    <property type="protein sequence ID" value="MEL1254145.1"/>
    <property type="molecule type" value="Genomic_DNA"/>
</dbReference>
<evidence type="ECO:0000313" key="1">
    <source>
        <dbReference type="EMBL" id="MEL1254145.1"/>
    </source>
</evidence>